<reference evidence="1 2" key="1">
    <citation type="submission" date="2021-01" db="EMBL/GenBank/DDBJ databases">
        <title>Whole genome shotgun sequence of Catellatospora citrea NBRC 14495.</title>
        <authorList>
            <person name="Komaki H."/>
            <person name="Tamura T."/>
        </authorList>
    </citation>
    <scope>NUCLEOTIDE SEQUENCE [LARGE SCALE GENOMIC DNA]</scope>
    <source>
        <strain evidence="1 2">NBRC 14495</strain>
    </source>
</reference>
<dbReference type="Proteomes" id="UP000659904">
    <property type="component" value="Unassembled WGS sequence"/>
</dbReference>
<gene>
    <name evidence="1" type="ORF">Cci01nite_51770</name>
</gene>
<dbReference type="RefSeq" id="WP_120314661.1">
    <property type="nucleotide sequence ID" value="NZ_BONH01000025.1"/>
</dbReference>
<evidence type="ECO:0000313" key="2">
    <source>
        <dbReference type="Proteomes" id="UP000659904"/>
    </source>
</evidence>
<proteinExistence type="predicted"/>
<accession>A0A8J3KMS3</accession>
<sequence>MAGDVPSVRLLQVLKTYCESLDPIGLSDLRLALRSGRYPWLRDELRHVLDHDLISEQQWTFLLSEDGGGRHPDRRRSLWQALFPDDPYESIAP</sequence>
<dbReference type="EMBL" id="BONH01000025">
    <property type="protein sequence ID" value="GIG00084.1"/>
    <property type="molecule type" value="Genomic_DNA"/>
</dbReference>
<protein>
    <submittedName>
        <fullName evidence="1">Uncharacterized protein</fullName>
    </submittedName>
</protein>
<keyword evidence="2" id="KW-1185">Reference proteome</keyword>
<name>A0A8J3KMS3_9ACTN</name>
<organism evidence="1 2">
    <name type="scientific">Catellatospora citrea</name>
    <dbReference type="NCBI Taxonomy" id="53366"/>
    <lineage>
        <taxon>Bacteria</taxon>
        <taxon>Bacillati</taxon>
        <taxon>Actinomycetota</taxon>
        <taxon>Actinomycetes</taxon>
        <taxon>Micromonosporales</taxon>
        <taxon>Micromonosporaceae</taxon>
        <taxon>Catellatospora</taxon>
    </lineage>
</organism>
<comment type="caution">
    <text evidence="1">The sequence shown here is derived from an EMBL/GenBank/DDBJ whole genome shotgun (WGS) entry which is preliminary data.</text>
</comment>
<dbReference type="AlphaFoldDB" id="A0A8J3KMS3"/>
<evidence type="ECO:0000313" key="1">
    <source>
        <dbReference type="EMBL" id="GIG00084.1"/>
    </source>
</evidence>